<dbReference type="Pfam" id="PF13883">
    <property type="entry name" value="CREG_beta-barrel"/>
    <property type="match status" value="1"/>
</dbReference>
<reference evidence="2 3" key="1">
    <citation type="submission" date="2017-10" db="EMBL/GenBank/DDBJ databases">
        <title>Biodiversity and function of Thalassospira species in the particle-attached aromatic-hydrocarbon-degrading consortia from the surface seawater of the China South Sea.</title>
        <authorList>
            <person name="Dong C."/>
            <person name="Liu R."/>
            <person name="Shao Z."/>
        </authorList>
    </citation>
    <scope>NUCLEOTIDE SEQUENCE [LARGE SCALE GENOMIC DNA]</scope>
    <source>
        <strain evidence="2 3">CSC3H3</strain>
    </source>
</reference>
<dbReference type="InterPro" id="IPR055343">
    <property type="entry name" value="CREG_beta-barrel"/>
</dbReference>
<dbReference type="Gene3D" id="3.20.180.10">
    <property type="entry name" value="PNP-oxidase-like"/>
    <property type="match status" value="1"/>
</dbReference>
<organism evidence="2 3">
    <name type="scientific">Thalassospira marina</name>
    <dbReference type="NCBI Taxonomy" id="2048283"/>
    <lineage>
        <taxon>Bacteria</taxon>
        <taxon>Pseudomonadati</taxon>
        <taxon>Pseudomonadota</taxon>
        <taxon>Alphaproteobacteria</taxon>
        <taxon>Rhodospirillales</taxon>
        <taxon>Thalassospiraceae</taxon>
        <taxon>Thalassospira</taxon>
    </lineage>
</organism>
<dbReference type="PANTHER" id="PTHR13343:SF17">
    <property type="entry name" value="CELLULAR REPRESSOR OF E1A-STIMULATED GENES, ISOFORM A"/>
    <property type="match status" value="1"/>
</dbReference>
<dbReference type="InterPro" id="IPR037119">
    <property type="entry name" value="Haem_oxidase_HugZ-like_sf"/>
</dbReference>
<dbReference type="EMBL" id="CP024199">
    <property type="protein sequence ID" value="AUG51391.1"/>
    <property type="molecule type" value="Genomic_DNA"/>
</dbReference>
<evidence type="ECO:0000259" key="1">
    <source>
        <dbReference type="Pfam" id="PF13883"/>
    </source>
</evidence>
<accession>A0ABN5FAT7</accession>
<dbReference type="InterPro" id="IPR012349">
    <property type="entry name" value="Split_barrel_FMN-bd"/>
</dbReference>
<evidence type="ECO:0000313" key="2">
    <source>
        <dbReference type="EMBL" id="AUG51391.1"/>
    </source>
</evidence>
<gene>
    <name evidence="2" type="ORF">CSC3H3_00640</name>
</gene>
<protein>
    <submittedName>
        <fullName evidence="2">Pyridoxamine 5'-phosphate oxidase</fullName>
    </submittedName>
</protein>
<dbReference type="Gene3D" id="2.30.110.10">
    <property type="entry name" value="Electron Transport, Fmn-binding Protein, Chain A"/>
    <property type="match status" value="1"/>
</dbReference>
<dbReference type="PANTHER" id="PTHR13343">
    <property type="entry name" value="CREG1 PROTEIN"/>
    <property type="match status" value="1"/>
</dbReference>
<dbReference type="RefSeq" id="WP_101283052.1">
    <property type="nucleotide sequence ID" value="NZ_CP024199.1"/>
</dbReference>
<dbReference type="SUPFAM" id="SSF50475">
    <property type="entry name" value="FMN-binding split barrel"/>
    <property type="match status" value="1"/>
</dbReference>
<proteinExistence type="predicted"/>
<dbReference type="Proteomes" id="UP000233458">
    <property type="component" value="Chromosome"/>
</dbReference>
<evidence type="ECO:0000313" key="3">
    <source>
        <dbReference type="Proteomes" id="UP000233458"/>
    </source>
</evidence>
<sequence length="277" mass="29981">MEQKPPAPANDAASLRRLMRQAAEATLATIAHDHGQVENGWPVASMVQPVIDIDGTPIILISELADHTRHIHHDPRISLMFRPGPIQQGAIACTAASSTAPTVSQNPAPAPNAPPVTDTQRLTIFGRASRVKDTRIKNRYLAIQPEAGLYAGFTDFGFYRVDIEAAYWVGGFGKQRRLRGDQLCCSDCADLITGHDALIADLNKTRSALIAQIAHLHLPGAGDSETGWKVVAIDCDGANFTCNDTVWRIDFPHTIGRVEEAQNILVKIGQKGNETPA</sequence>
<name>A0ABN5FAT7_9PROT</name>
<keyword evidence="3" id="KW-1185">Reference proteome</keyword>
<feature type="domain" description="CREG-like beta-barrel" evidence="1">
    <location>
        <begin position="8"/>
        <end position="178"/>
    </location>
</feature>